<sequence length="85" mass="9633">MGLFSFLFGFKKPKKTERFFKPEDSVPVNRISPNVVAAITAVIYTVMRERNPNGYFKITHISKIWTAAGRENLANSGDLSAKKKR</sequence>
<reference evidence="1 2" key="1">
    <citation type="submission" date="2023-07" db="EMBL/GenBank/DDBJ databases">
        <title>Genomic Encyclopedia of Type Strains, Phase IV (KMG-IV): sequencing the most valuable type-strain genomes for metagenomic binning, comparative biology and taxonomic classification.</title>
        <authorList>
            <person name="Goeker M."/>
        </authorList>
    </citation>
    <scope>NUCLEOTIDE SEQUENCE [LARGE SCALE GENOMIC DNA]</scope>
    <source>
        <strain evidence="1 2">DSM 16980</strain>
    </source>
</reference>
<keyword evidence="2" id="KW-1185">Reference proteome</keyword>
<dbReference type="Proteomes" id="UP001239167">
    <property type="component" value="Unassembled WGS sequence"/>
</dbReference>
<dbReference type="EMBL" id="JAUSUE010000032">
    <property type="protein sequence ID" value="MDQ0205173.1"/>
    <property type="molecule type" value="Genomic_DNA"/>
</dbReference>
<dbReference type="RefSeq" id="WP_307225386.1">
    <property type="nucleotide sequence ID" value="NZ_CP116940.1"/>
</dbReference>
<evidence type="ECO:0000313" key="1">
    <source>
        <dbReference type="EMBL" id="MDQ0205173.1"/>
    </source>
</evidence>
<proteinExistence type="predicted"/>
<protein>
    <submittedName>
        <fullName evidence="1">Transcriptional regulator</fullName>
    </submittedName>
</protein>
<accession>A0ABT9YBF1</accession>
<name>A0ABT9YBF1_9FIRM</name>
<evidence type="ECO:0000313" key="2">
    <source>
        <dbReference type="Proteomes" id="UP001239167"/>
    </source>
</evidence>
<comment type="caution">
    <text evidence="1">The sequence shown here is derived from an EMBL/GenBank/DDBJ whole genome shotgun (WGS) entry which is preliminary data.</text>
</comment>
<organism evidence="1 2">
    <name type="scientific">Pectinatus haikarae</name>
    <dbReference type="NCBI Taxonomy" id="349096"/>
    <lineage>
        <taxon>Bacteria</taxon>
        <taxon>Bacillati</taxon>
        <taxon>Bacillota</taxon>
        <taxon>Negativicutes</taxon>
        <taxon>Selenomonadales</taxon>
        <taxon>Selenomonadaceae</taxon>
        <taxon>Pectinatus</taxon>
    </lineage>
</organism>
<gene>
    <name evidence="1" type="ORF">J2S01_002913</name>
</gene>